<dbReference type="Proteomes" id="UP000215027">
    <property type="component" value="Chromosome I"/>
</dbReference>
<dbReference type="KEGG" id="pbf:CFX0092_A1938"/>
<organism evidence="1 2">
    <name type="scientific">Candidatus Promineifilum breve</name>
    <dbReference type="NCBI Taxonomy" id="1806508"/>
    <lineage>
        <taxon>Bacteria</taxon>
        <taxon>Bacillati</taxon>
        <taxon>Chloroflexota</taxon>
        <taxon>Ardenticatenia</taxon>
        <taxon>Candidatus Promineifilales</taxon>
        <taxon>Candidatus Promineifilaceae</taxon>
        <taxon>Candidatus Promineifilum</taxon>
    </lineage>
</organism>
<proteinExistence type="predicted"/>
<name>A0A160T1S4_9CHLR</name>
<dbReference type="Gene3D" id="1.10.10.10">
    <property type="entry name" value="Winged helix-like DNA-binding domain superfamily/Winged helix DNA-binding domain"/>
    <property type="match status" value="1"/>
</dbReference>
<accession>A0A160T1S4</accession>
<dbReference type="RefSeq" id="WP_095043252.1">
    <property type="nucleotide sequence ID" value="NZ_LN890655.1"/>
</dbReference>
<dbReference type="InterPro" id="IPR036388">
    <property type="entry name" value="WH-like_DNA-bd_sf"/>
</dbReference>
<dbReference type="EMBL" id="LN890655">
    <property type="protein sequence ID" value="CUS03816.2"/>
    <property type="molecule type" value="Genomic_DNA"/>
</dbReference>
<keyword evidence="2" id="KW-1185">Reference proteome</keyword>
<dbReference type="AlphaFoldDB" id="A0A160T1S4"/>
<protein>
    <submittedName>
        <fullName evidence="1">Uncharacterized protein</fullName>
    </submittedName>
</protein>
<reference evidence="1" key="1">
    <citation type="submission" date="2016-01" db="EMBL/GenBank/DDBJ databases">
        <authorList>
            <person name="Mcilroy J.S."/>
            <person name="Karst M S."/>
            <person name="Albertsen M."/>
        </authorList>
    </citation>
    <scope>NUCLEOTIDE SEQUENCE</scope>
    <source>
        <strain evidence="1">Cfx-K</strain>
    </source>
</reference>
<evidence type="ECO:0000313" key="1">
    <source>
        <dbReference type="EMBL" id="CUS03816.2"/>
    </source>
</evidence>
<sequence>MDRNELTDDSELQARMQYLLDLDISGELPPEQRLLLGILRQSVIDYFGDDPLERLSASLYFARSPVYQLTLQLFSLPATLLPVGIDLSALARKEQMNDVVDPDPLRLETLVRRLSGTQLKVVLTMGLLPLPAATRKISLNCGLTRATVLTALEQMAALGLVERRDDPTNKLSSTKWSLPEPVRRVLDEVMGDVTRQ</sequence>
<gene>
    <name evidence="1" type="ORF">CFX0092_A1938</name>
</gene>
<evidence type="ECO:0000313" key="2">
    <source>
        <dbReference type="Proteomes" id="UP000215027"/>
    </source>
</evidence>